<protein>
    <submittedName>
        <fullName evidence="1">Ankyrin repeat domain-containing protein</fullName>
    </submittedName>
</protein>
<dbReference type="RefSeq" id="WP_155612063.1">
    <property type="nucleotide sequence ID" value="NZ_WNZW01000007.1"/>
</dbReference>
<dbReference type="EMBL" id="WNZW01000007">
    <property type="protein sequence ID" value="MUG46680.1"/>
    <property type="molecule type" value="Genomic_DNA"/>
</dbReference>
<proteinExistence type="predicted"/>
<reference evidence="1 2" key="1">
    <citation type="submission" date="2019-11" db="EMBL/GenBank/DDBJ databases">
        <title>Draft genome sequences of five Paenibacillus species of dairy origin.</title>
        <authorList>
            <person name="Olajide A.M."/>
            <person name="Chen S."/>
            <person name="Lapointe G."/>
        </authorList>
    </citation>
    <scope>NUCLEOTIDE SEQUENCE [LARGE SCALE GENOMIC DNA]</scope>
    <source>
        <strain evidence="1 2">12CR55</strain>
    </source>
</reference>
<name>A0A7X3CQ30_9BACL</name>
<evidence type="ECO:0000313" key="1">
    <source>
        <dbReference type="EMBL" id="MUG46680.1"/>
    </source>
</evidence>
<dbReference type="InterPro" id="IPR036770">
    <property type="entry name" value="Ankyrin_rpt-contain_sf"/>
</dbReference>
<dbReference type="OrthoDB" id="384737at2"/>
<dbReference type="AlphaFoldDB" id="A0A7X3CQ30"/>
<organism evidence="1 2">
    <name type="scientific">Paenibacillus woosongensis</name>
    <dbReference type="NCBI Taxonomy" id="307580"/>
    <lineage>
        <taxon>Bacteria</taxon>
        <taxon>Bacillati</taxon>
        <taxon>Bacillota</taxon>
        <taxon>Bacilli</taxon>
        <taxon>Bacillales</taxon>
        <taxon>Paenibacillaceae</taxon>
        <taxon>Paenibacillus</taxon>
    </lineage>
</organism>
<comment type="caution">
    <text evidence="1">The sequence shown here is derived from an EMBL/GenBank/DDBJ whole genome shotgun (WGS) entry which is preliminary data.</text>
</comment>
<dbReference type="Gene3D" id="1.25.40.20">
    <property type="entry name" value="Ankyrin repeat-containing domain"/>
    <property type="match status" value="1"/>
</dbReference>
<sequence>MPRGPLNHELVREFIVAAHGDYDEVARLLKQEPALVHGVIDWGSGDWESALGAASHTGNFSIARLLLAHGARMDIFAAAMLGELNVVKAIVENHPETVYAKGPHGISLIRHAEAGGNSAIFVYEYLSSFLSKEVVGK</sequence>
<gene>
    <name evidence="1" type="ORF">GNP95_16960</name>
</gene>
<evidence type="ECO:0000313" key="2">
    <source>
        <dbReference type="Proteomes" id="UP000447876"/>
    </source>
</evidence>
<dbReference type="SUPFAM" id="SSF48403">
    <property type="entry name" value="Ankyrin repeat"/>
    <property type="match status" value="1"/>
</dbReference>
<dbReference type="Proteomes" id="UP000447876">
    <property type="component" value="Unassembled WGS sequence"/>
</dbReference>
<accession>A0A7X3CQ30</accession>